<feature type="repeat" description="ANK" evidence="3">
    <location>
        <begin position="287"/>
        <end position="319"/>
    </location>
</feature>
<evidence type="ECO:0000256" key="1">
    <source>
        <dbReference type="ARBA" id="ARBA00022737"/>
    </source>
</evidence>
<dbReference type="UniPathway" id="UPA00143"/>
<dbReference type="InterPro" id="IPR036770">
    <property type="entry name" value="Ankyrin_rpt-contain_sf"/>
</dbReference>
<dbReference type="PROSITE" id="PS51698">
    <property type="entry name" value="U_BOX"/>
    <property type="match status" value="1"/>
</dbReference>
<dbReference type="CDD" id="cd16655">
    <property type="entry name" value="RING-Ubox_WDSUB1-like"/>
    <property type="match status" value="1"/>
</dbReference>
<feature type="repeat" description="ANK" evidence="3">
    <location>
        <begin position="489"/>
        <end position="521"/>
    </location>
</feature>
<feature type="compositionally biased region" description="Pro residues" evidence="4">
    <location>
        <begin position="113"/>
        <end position="127"/>
    </location>
</feature>
<dbReference type="Gene3D" id="1.25.40.20">
    <property type="entry name" value="Ankyrin repeat-containing domain"/>
    <property type="match status" value="3"/>
</dbReference>
<dbReference type="InterPro" id="IPR003613">
    <property type="entry name" value="Ubox_domain"/>
</dbReference>
<evidence type="ECO:0000256" key="5">
    <source>
        <dbReference type="SAM" id="Phobius"/>
    </source>
</evidence>
<dbReference type="SMART" id="SM00248">
    <property type="entry name" value="ANK"/>
    <property type="match status" value="13"/>
</dbReference>
<dbReference type="Pfam" id="PF04564">
    <property type="entry name" value="U-box"/>
    <property type="match status" value="1"/>
</dbReference>
<keyword evidence="5" id="KW-1133">Transmembrane helix</keyword>
<dbReference type="OrthoDB" id="194358at2759"/>
<dbReference type="Pfam" id="PF12796">
    <property type="entry name" value="Ank_2"/>
    <property type="match status" value="4"/>
</dbReference>
<dbReference type="SUPFAM" id="SSF48403">
    <property type="entry name" value="Ankyrin repeat"/>
    <property type="match status" value="2"/>
</dbReference>
<feature type="transmembrane region" description="Helical" evidence="5">
    <location>
        <begin position="226"/>
        <end position="247"/>
    </location>
</feature>
<evidence type="ECO:0000256" key="4">
    <source>
        <dbReference type="SAM" id="MobiDB-lite"/>
    </source>
</evidence>
<feature type="repeat" description="ANK" evidence="3">
    <location>
        <begin position="387"/>
        <end position="419"/>
    </location>
</feature>
<dbReference type="GO" id="GO:0004842">
    <property type="term" value="F:ubiquitin-protein transferase activity"/>
    <property type="evidence" value="ECO:0007669"/>
    <property type="project" value="InterPro"/>
</dbReference>
<dbReference type="EMBL" id="JAEHOE010000078">
    <property type="protein sequence ID" value="KAG2488941.1"/>
    <property type="molecule type" value="Genomic_DNA"/>
</dbReference>
<keyword evidence="1" id="KW-0677">Repeat</keyword>
<feature type="region of interest" description="Disordered" evidence="4">
    <location>
        <begin position="195"/>
        <end position="221"/>
    </location>
</feature>
<protein>
    <recommendedName>
        <fullName evidence="6">U-box domain-containing protein</fullName>
    </recommendedName>
</protein>
<dbReference type="SMART" id="SM00504">
    <property type="entry name" value="Ubox"/>
    <property type="match status" value="1"/>
</dbReference>
<sequence length="850" mass="86896">MSQRRPRFVPPAFCCPWTGELMLNPVVTADGYTFERGPIEDWLRESRTNPCTGTPLPSRDVRPNLALRSSLDDWLRANRLTEEGVRAMLRELRGARGPEPQPTAPDDAAGSVPPRPPAPPPPLPLPANPWDEAVATAARTLNRVFGVAPPAPLAALQPSQQQQPSSADALTAGATCAQAGASRVAIPAAIVPEPRARAARQKGRTAAGHQADEGPPARAEGRRTGALRVAFLLGAVVATVGLTALSVSSPLGLAVLAGSRHRGLTEVVLRARGGAGLRDAAAWPSLDGRSALHYAVDLGWGAAARSLMEAGADPHGANTRTTTPPLPSAAAAGRAALVEDLLWAGAHPDAIDSAGRSALEYAVEGGDVRSVRALLGAGAQPKGTNPRRPAPLLAAILTGEDEIAELLLTGGADPNARGLRSQDSVLLTAVSAGSERAVRALLAAGADPHAANPAGEEALYRAVAFGHAGITSALLERGVDANLVYTYYSMRSPLHIAAQNGRADVVRLLVEAGVAHSADESGRTPMHLAAAKGQAYVIGQLAAAYCGVVDAVDEGLRTPLMVAAARRADAAQAGAVQALIAAGANVKLRDATQQTALGWALRWDASLEAVEALLKAGADTEARDSYGMTPARWAVAANNSAALRVLLPYRPKGAEPLGQDAGPFLTRAVEAGDLDLAQGLVDAGAGTEAADEEGLRPLHLAALAGDVRAVGLLLGAGAAHAAADQEGWTPAHYAANAGSHGSVLLLMRAGANMRARTLDGQTPPELAGAPFNGAMHGLVSYLRAVNGAGQSARWAEAELEWGVREVLGDGNEAGWGWLLAGEGGEGGAWGGARGAGATQAGGSVEAGGSR</sequence>
<dbReference type="PROSITE" id="PS50297">
    <property type="entry name" value="ANK_REP_REGION"/>
    <property type="match status" value="6"/>
</dbReference>
<dbReference type="PROSITE" id="PS50088">
    <property type="entry name" value="ANK_REPEAT"/>
    <property type="match status" value="7"/>
</dbReference>
<evidence type="ECO:0000256" key="3">
    <source>
        <dbReference type="PROSITE-ProRule" id="PRU00023"/>
    </source>
</evidence>
<feature type="repeat" description="ANK" evidence="3">
    <location>
        <begin position="354"/>
        <end position="386"/>
    </location>
</feature>
<dbReference type="AlphaFoldDB" id="A0A835XRV2"/>
<dbReference type="SUPFAM" id="SSF57850">
    <property type="entry name" value="RING/U-box"/>
    <property type="match status" value="1"/>
</dbReference>
<name>A0A835XRV2_9CHLO</name>
<gene>
    <name evidence="7" type="ORF">HYH03_012561</name>
</gene>
<evidence type="ECO:0000256" key="2">
    <source>
        <dbReference type="ARBA" id="ARBA00023043"/>
    </source>
</evidence>
<feature type="repeat" description="ANK" evidence="3">
    <location>
        <begin position="726"/>
        <end position="758"/>
    </location>
</feature>
<dbReference type="GO" id="GO:0016567">
    <property type="term" value="P:protein ubiquitination"/>
    <property type="evidence" value="ECO:0007669"/>
    <property type="project" value="UniProtKB-UniPathway"/>
</dbReference>
<reference evidence="7" key="1">
    <citation type="journal article" date="2020" name="bioRxiv">
        <title>Comparative genomics of Chlamydomonas.</title>
        <authorList>
            <person name="Craig R.J."/>
            <person name="Hasan A.R."/>
            <person name="Ness R.W."/>
            <person name="Keightley P.D."/>
        </authorList>
    </citation>
    <scope>NUCLEOTIDE SEQUENCE</scope>
    <source>
        <strain evidence="7">CCAP 11/70</strain>
    </source>
</reference>
<accession>A0A835XRV2</accession>
<keyword evidence="5" id="KW-0812">Transmembrane</keyword>
<dbReference type="InterPro" id="IPR002110">
    <property type="entry name" value="Ankyrin_rpt"/>
</dbReference>
<proteinExistence type="predicted"/>
<evidence type="ECO:0000259" key="6">
    <source>
        <dbReference type="PROSITE" id="PS51698"/>
    </source>
</evidence>
<dbReference type="Proteomes" id="UP000612055">
    <property type="component" value="Unassembled WGS sequence"/>
</dbReference>
<dbReference type="PRINTS" id="PR01415">
    <property type="entry name" value="ANKYRIN"/>
</dbReference>
<dbReference type="Gene3D" id="3.30.40.10">
    <property type="entry name" value="Zinc/RING finger domain, C3HC4 (zinc finger)"/>
    <property type="match status" value="1"/>
</dbReference>
<feature type="repeat" description="ANK" evidence="3">
    <location>
        <begin position="454"/>
        <end position="486"/>
    </location>
</feature>
<keyword evidence="8" id="KW-1185">Reference proteome</keyword>
<feature type="repeat" description="ANK" evidence="3">
    <location>
        <begin position="693"/>
        <end position="725"/>
    </location>
</feature>
<feature type="domain" description="U-box" evidence="6">
    <location>
        <begin position="8"/>
        <end position="81"/>
    </location>
</feature>
<keyword evidence="5" id="KW-0472">Membrane</keyword>
<dbReference type="InterPro" id="IPR013083">
    <property type="entry name" value="Znf_RING/FYVE/PHD"/>
</dbReference>
<dbReference type="PANTHER" id="PTHR24166:SF48">
    <property type="entry name" value="PROTEIN VAPYRIN"/>
    <property type="match status" value="1"/>
</dbReference>
<evidence type="ECO:0000313" key="7">
    <source>
        <dbReference type="EMBL" id="KAG2488941.1"/>
    </source>
</evidence>
<keyword evidence="2 3" id="KW-0040">ANK repeat</keyword>
<comment type="caution">
    <text evidence="7">The sequence shown here is derived from an EMBL/GenBank/DDBJ whole genome shotgun (WGS) entry which is preliminary data.</text>
</comment>
<feature type="region of interest" description="Disordered" evidence="4">
    <location>
        <begin position="831"/>
        <end position="850"/>
    </location>
</feature>
<dbReference type="PANTHER" id="PTHR24166">
    <property type="entry name" value="ROLLING PEBBLES, ISOFORM B"/>
    <property type="match status" value="1"/>
</dbReference>
<feature type="region of interest" description="Disordered" evidence="4">
    <location>
        <begin position="93"/>
        <end position="129"/>
    </location>
</feature>
<evidence type="ECO:0000313" key="8">
    <source>
        <dbReference type="Proteomes" id="UP000612055"/>
    </source>
</evidence>
<organism evidence="7 8">
    <name type="scientific">Edaphochlamys debaryana</name>
    <dbReference type="NCBI Taxonomy" id="47281"/>
    <lineage>
        <taxon>Eukaryota</taxon>
        <taxon>Viridiplantae</taxon>
        <taxon>Chlorophyta</taxon>
        <taxon>core chlorophytes</taxon>
        <taxon>Chlorophyceae</taxon>
        <taxon>CS clade</taxon>
        <taxon>Chlamydomonadales</taxon>
        <taxon>Chlamydomonadales incertae sedis</taxon>
        <taxon>Edaphochlamys</taxon>
    </lineage>
</organism>
<dbReference type="InterPro" id="IPR050889">
    <property type="entry name" value="Dendritic_Spine_Reg/Scaffold"/>
</dbReference>